<dbReference type="EMBL" id="FQXZ01000013">
    <property type="protein sequence ID" value="SHI01663.1"/>
    <property type="molecule type" value="Genomic_DNA"/>
</dbReference>
<dbReference type="CDD" id="cd04301">
    <property type="entry name" value="NAT_SF"/>
    <property type="match status" value="1"/>
</dbReference>
<dbReference type="GO" id="GO:0016747">
    <property type="term" value="F:acyltransferase activity, transferring groups other than amino-acyl groups"/>
    <property type="evidence" value="ECO:0007669"/>
    <property type="project" value="InterPro"/>
</dbReference>
<dbReference type="STRING" id="1216006.VA7868_01245"/>
<dbReference type="SUPFAM" id="SSF55729">
    <property type="entry name" value="Acyl-CoA N-acyltransferases (Nat)"/>
    <property type="match status" value="1"/>
</dbReference>
<reference evidence="2 3" key="1">
    <citation type="submission" date="2016-11" db="EMBL/GenBank/DDBJ databases">
        <authorList>
            <person name="Jaros S."/>
            <person name="Januszkiewicz K."/>
            <person name="Wedrychowicz H."/>
        </authorList>
    </citation>
    <scope>NUCLEOTIDE SEQUENCE [LARGE SCALE GENOMIC DNA]</scope>
    <source>
        <strain evidence="2 3">CECT 7868</strain>
    </source>
</reference>
<feature type="domain" description="N-acetyltransferase" evidence="1">
    <location>
        <begin position="3"/>
        <end position="159"/>
    </location>
</feature>
<dbReference type="Gene3D" id="3.40.630.30">
    <property type="match status" value="1"/>
</dbReference>
<accession>A0A1M5XQY1</accession>
<dbReference type="Proteomes" id="UP000184608">
    <property type="component" value="Unassembled WGS sequence"/>
</dbReference>
<evidence type="ECO:0000259" key="1">
    <source>
        <dbReference type="PROSITE" id="PS51186"/>
    </source>
</evidence>
<sequence>MNVNLVEIQSKSRLTLENLFPYYIYDMSEFTGWGPTKDGHYDTYNPANLDIYWSSEEHVPYFILADNELAGFVLIRKYPVDRTVYDIDQYFILRKFKKQGIGKEALKQVLHLYPGKWQIRVLKENTGAFKFWLSAVSEIVGQKYVSEEDIDVDLLMNFIRFEVAPQTA</sequence>
<dbReference type="RefSeq" id="WP_073602999.1">
    <property type="nucleotide sequence ID" value="NZ_FQXZ01000013.1"/>
</dbReference>
<protein>
    <recommendedName>
        <fullName evidence="1">N-acetyltransferase domain-containing protein</fullName>
    </recommendedName>
</protein>
<evidence type="ECO:0000313" key="3">
    <source>
        <dbReference type="Proteomes" id="UP000184608"/>
    </source>
</evidence>
<organism evidence="2 3">
    <name type="scientific">Vibrio aerogenes CECT 7868</name>
    <dbReference type="NCBI Taxonomy" id="1216006"/>
    <lineage>
        <taxon>Bacteria</taxon>
        <taxon>Pseudomonadati</taxon>
        <taxon>Pseudomonadota</taxon>
        <taxon>Gammaproteobacteria</taxon>
        <taxon>Vibrionales</taxon>
        <taxon>Vibrionaceae</taxon>
        <taxon>Vibrio</taxon>
    </lineage>
</organism>
<dbReference type="AlphaFoldDB" id="A0A1M5XQY1"/>
<proteinExistence type="predicted"/>
<gene>
    <name evidence="2" type="ORF">VA7868_01245</name>
</gene>
<name>A0A1M5XQY1_9VIBR</name>
<dbReference type="InterPro" id="IPR000182">
    <property type="entry name" value="GNAT_dom"/>
</dbReference>
<dbReference type="InterPro" id="IPR016181">
    <property type="entry name" value="Acyl_CoA_acyltransferase"/>
</dbReference>
<dbReference type="PROSITE" id="PS51186">
    <property type="entry name" value="GNAT"/>
    <property type="match status" value="1"/>
</dbReference>
<dbReference type="OrthoDB" id="8479334at2"/>
<dbReference type="Pfam" id="PF00583">
    <property type="entry name" value="Acetyltransf_1"/>
    <property type="match status" value="1"/>
</dbReference>
<keyword evidence="3" id="KW-1185">Reference proteome</keyword>
<evidence type="ECO:0000313" key="2">
    <source>
        <dbReference type="EMBL" id="SHI01663.1"/>
    </source>
</evidence>